<evidence type="ECO:0000313" key="1">
    <source>
        <dbReference type="EMBL" id="JAC77849.1"/>
    </source>
</evidence>
<dbReference type="EMBL" id="GBEZ01007626">
    <property type="protein sequence ID" value="JAC77849.1"/>
    <property type="molecule type" value="Transcribed_RNA"/>
</dbReference>
<organism evidence="1">
    <name type="scientific">Tetraselmis sp. GSL018</name>
    <dbReference type="NCBI Taxonomy" id="582737"/>
    <lineage>
        <taxon>Eukaryota</taxon>
        <taxon>Viridiplantae</taxon>
        <taxon>Chlorophyta</taxon>
        <taxon>core chlorophytes</taxon>
        <taxon>Chlorodendrophyceae</taxon>
        <taxon>Chlorodendrales</taxon>
        <taxon>Chlorodendraceae</taxon>
        <taxon>Tetraselmis</taxon>
    </lineage>
</organism>
<reference evidence="1" key="1">
    <citation type="submission" date="2014-05" db="EMBL/GenBank/DDBJ databases">
        <title>The transcriptome of the halophilic microalga Tetraselmis sp. GSL018 isolated from the Great Salt Lake, Utah.</title>
        <authorList>
            <person name="Jinkerson R.E."/>
            <person name="D'Adamo S."/>
            <person name="Posewitz M.C."/>
        </authorList>
    </citation>
    <scope>NUCLEOTIDE SEQUENCE</scope>
    <source>
        <strain evidence="1">GSL018</strain>
    </source>
</reference>
<sequence>MRCSEKEAWWHHQRICSARDAFTTLPEFRARLYKLQADVNALLTTLEQLEDKGFQVEEAAQNAAVPFLRSIVAADPVPEFARAVVHALLFRALWPVKEALPPDDDLALSSRLGISPGAYAAIALEMGMEDLAADCLAACPAPAAALGGLSGASPALAGAMLP</sequence>
<accession>A0A061S4A7</accession>
<gene>
    <name evidence="1" type="ORF">TSPGSL018_16651</name>
</gene>
<name>A0A061S4A7_9CHLO</name>
<protein>
    <submittedName>
        <fullName evidence="1">Uncharacterized protein</fullName>
    </submittedName>
</protein>
<dbReference type="AlphaFoldDB" id="A0A061S4A7"/>
<feature type="non-terminal residue" evidence="1">
    <location>
        <position position="162"/>
    </location>
</feature>
<proteinExistence type="predicted"/>